<accession>A0AAW1LKW7</accession>
<evidence type="ECO:0000313" key="1">
    <source>
        <dbReference type="EMBL" id="KAK9736573.1"/>
    </source>
</evidence>
<name>A0AAW1LKW7_POPJA</name>
<comment type="caution">
    <text evidence="1">The sequence shown here is derived from an EMBL/GenBank/DDBJ whole genome shotgun (WGS) entry which is preliminary data.</text>
</comment>
<organism evidence="1 2">
    <name type="scientific">Popillia japonica</name>
    <name type="common">Japanese beetle</name>
    <dbReference type="NCBI Taxonomy" id="7064"/>
    <lineage>
        <taxon>Eukaryota</taxon>
        <taxon>Metazoa</taxon>
        <taxon>Ecdysozoa</taxon>
        <taxon>Arthropoda</taxon>
        <taxon>Hexapoda</taxon>
        <taxon>Insecta</taxon>
        <taxon>Pterygota</taxon>
        <taxon>Neoptera</taxon>
        <taxon>Endopterygota</taxon>
        <taxon>Coleoptera</taxon>
        <taxon>Polyphaga</taxon>
        <taxon>Scarabaeiformia</taxon>
        <taxon>Scarabaeidae</taxon>
        <taxon>Rutelinae</taxon>
        <taxon>Popillia</taxon>
    </lineage>
</organism>
<dbReference type="EMBL" id="JASPKY010000111">
    <property type="protein sequence ID" value="KAK9736573.1"/>
    <property type="molecule type" value="Genomic_DNA"/>
</dbReference>
<gene>
    <name evidence="1" type="ORF">QE152_g11409</name>
</gene>
<keyword evidence="2" id="KW-1185">Reference proteome</keyword>
<sequence>MQLISTSAVKIFVLPDVRPLCTPVVLCSNAFGNRDKLSKVLFKNDADEDSEVKVMAVSDEVLEPSLIAAIVAMASTSVYKAGKPKLPKKLQN</sequence>
<dbReference type="AlphaFoldDB" id="A0AAW1LKW7"/>
<protein>
    <submittedName>
        <fullName evidence="1">Uncharacterized protein</fullName>
    </submittedName>
</protein>
<dbReference type="Proteomes" id="UP001458880">
    <property type="component" value="Unassembled WGS sequence"/>
</dbReference>
<evidence type="ECO:0000313" key="2">
    <source>
        <dbReference type="Proteomes" id="UP001458880"/>
    </source>
</evidence>
<reference evidence="1 2" key="1">
    <citation type="journal article" date="2024" name="BMC Genomics">
        <title>De novo assembly and annotation of Popillia japonica's genome with initial clues to its potential as an invasive pest.</title>
        <authorList>
            <person name="Cucini C."/>
            <person name="Boschi S."/>
            <person name="Funari R."/>
            <person name="Cardaioli E."/>
            <person name="Iannotti N."/>
            <person name="Marturano G."/>
            <person name="Paoli F."/>
            <person name="Bruttini M."/>
            <person name="Carapelli A."/>
            <person name="Frati F."/>
            <person name="Nardi F."/>
        </authorList>
    </citation>
    <scope>NUCLEOTIDE SEQUENCE [LARGE SCALE GENOMIC DNA]</scope>
    <source>
        <strain evidence="1">DMR45628</strain>
    </source>
</reference>
<proteinExistence type="predicted"/>